<proteinExistence type="inferred from homology"/>
<dbReference type="GO" id="GO:0005886">
    <property type="term" value="C:plasma membrane"/>
    <property type="evidence" value="ECO:0007669"/>
    <property type="project" value="UniProtKB-SubCell"/>
</dbReference>
<dbReference type="SUPFAM" id="SSF81665">
    <property type="entry name" value="Calcium ATPase, transmembrane domain M"/>
    <property type="match status" value="1"/>
</dbReference>
<dbReference type="Pfam" id="PF00702">
    <property type="entry name" value="Hydrolase"/>
    <property type="match status" value="1"/>
</dbReference>
<dbReference type="Pfam" id="PF19335">
    <property type="entry name" value="HMBD"/>
    <property type="match status" value="2"/>
</dbReference>
<dbReference type="SFLD" id="SFLDS00003">
    <property type="entry name" value="Haloacid_Dehalogenase"/>
    <property type="match status" value="1"/>
</dbReference>
<feature type="transmembrane region" description="Helical" evidence="11">
    <location>
        <begin position="125"/>
        <end position="143"/>
    </location>
</feature>
<evidence type="ECO:0000256" key="5">
    <source>
        <dbReference type="ARBA" id="ARBA00022723"/>
    </source>
</evidence>
<dbReference type="InterPro" id="IPR018303">
    <property type="entry name" value="ATPase_P-typ_P_site"/>
</dbReference>
<dbReference type="PRINTS" id="PR00943">
    <property type="entry name" value="CUATPASE"/>
</dbReference>
<dbReference type="SUPFAM" id="SSF56784">
    <property type="entry name" value="HAD-like"/>
    <property type="match status" value="1"/>
</dbReference>
<evidence type="ECO:0000256" key="6">
    <source>
        <dbReference type="ARBA" id="ARBA00022741"/>
    </source>
</evidence>
<dbReference type="InterPro" id="IPR045800">
    <property type="entry name" value="HMBD"/>
</dbReference>
<dbReference type="InterPro" id="IPR001757">
    <property type="entry name" value="P_typ_ATPase"/>
</dbReference>
<keyword evidence="9 11" id="KW-1133">Transmembrane helix</keyword>
<evidence type="ECO:0000256" key="9">
    <source>
        <dbReference type="ARBA" id="ARBA00022989"/>
    </source>
</evidence>
<dbReference type="PRINTS" id="PR00119">
    <property type="entry name" value="CATATPASE"/>
</dbReference>
<gene>
    <name evidence="14" type="ORF">EI77_00508</name>
</gene>
<dbReference type="EMBL" id="SOCA01000001">
    <property type="protein sequence ID" value="TDU81205.1"/>
    <property type="molecule type" value="Genomic_DNA"/>
</dbReference>
<dbReference type="FunFam" id="2.70.150.10:FF:000020">
    <property type="entry name" value="Copper-exporting P-type ATPase A"/>
    <property type="match status" value="1"/>
</dbReference>
<dbReference type="InterPro" id="IPR044492">
    <property type="entry name" value="P_typ_ATPase_HD_dom"/>
</dbReference>
<sequence length="750" mass="79165">MATSKYFCPMCPGVESDKPGSCPKCGMALERNPVWKAEKKTVYTCPMHPEVQEDHAGNCPKCGMALELLQTADGDDEDENAELKDMTWRLQWSGLLTLPVFVTAMAHLVPAWSHAAWANGETTRWMQLIFSTPVVFAAGEPFFIRAWQSLRHRSLNMFTLIALGVGAAQGFSMAVMLVPGWFPDSMRDAHGQLPLYFEAAAVIIVLVLLGQVLELRARARTGSAIQELLGLQPKTARLVTPDGDEDVAIDTLKPGQKVRVRPGEKVPVDGVVVEGASHVDESMITGEPEPAMKKSGDQVTGGTLNQHGSLVVKAERVGADTMLAQIVNLVGQAQRSRAPVQALADKMAAWFVPAVLAASALTFILWFLLGPEPALAYAIANAVAVLIIACPCALGLATPMSVMVGIGRGAKMGVLIRQAAAIEELAALTTLAVDKTGTLTVGRPEVTEVLLVAGSAFNADDVLGLAAGLERQSEHPLAYAIVQAAEARKLALPEVNGFQATPAGGVVGNVSGKSVVIGKVDFLREQGVAHIEALESLGTPHQAEGKPVIFVAVNGQACAAIVVSDPIKSTTPEALAQLKAMGISVVMLTGDNERTAKRIAQTLGIEHVHAGVTPQDKHRLISDMKRPGSVVGMAGDGINDAPALAEADVGMAMGTGTDIAMETAPVTLVKGDLRGIVHAIQLGRAMMRNIRQNLVFAFLYNALGIPLAAGVLYPWTGWLLSPMIAGAAMSLSSVSVIGNALRLRNLDLSK</sequence>
<keyword evidence="4 11" id="KW-0812">Transmembrane</keyword>
<evidence type="ECO:0000313" key="15">
    <source>
        <dbReference type="Proteomes" id="UP000295662"/>
    </source>
</evidence>
<feature type="domain" description="P-type ATPase A" evidence="12">
    <location>
        <begin position="231"/>
        <end position="330"/>
    </location>
</feature>
<comment type="caution">
    <text evidence="14">The sequence shown here is derived from an EMBL/GenBank/DDBJ whole genome shotgun (WGS) entry which is preliminary data.</text>
</comment>
<dbReference type="SUPFAM" id="SSF81653">
    <property type="entry name" value="Calcium ATPase, transduction domain A"/>
    <property type="match status" value="1"/>
</dbReference>
<evidence type="ECO:0000259" key="13">
    <source>
        <dbReference type="Pfam" id="PF19335"/>
    </source>
</evidence>
<protein>
    <submittedName>
        <fullName evidence="14">Cu+-exporting ATPase</fullName>
    </submittedName>
</protein>
<dbReference type="GO" id="GO:0005507">
    <property type="term" value="F:copper ion binding"/>
    <property type="evidence" value="ECO:0007669"/>
    <property type="project" value="TreeGrafter"/>
</dbReference>
<keyword evidence="7 11" id="KW-0067">ATP-binding</keyword>
<evidence type="ECO:0000256" key="1">
    <source>
        <dbReference type="ARBA" id="ARBA00004651"/>
    </source>
</evidence>
<keyword evidence="8" id="KW-1278">Translocase</keyword>
<name>A0A4R7SRA3_9BACT</name>
<feature type="domain" description="Heavy metal binding" evidence="13">
    <location>
        <begin position="42"/>
        <end position="67"/>
    </location>
</feature>
<dbReference type="NCBIfam" id="TIGR01511">
    <property type="entry name" value="ATPase-IB1_Cu"/>
    <property type="match status" value="1"/>
</dbReference>
<evidence type="ECO:0000256" key="2">
    <source>
        <dbReference type="ARBA" id="ARBA00006024"/>
    </source>
</evidence>
<feature type="transmembrane region" description="Helical" evidence="11">
    <location>
        <begin position="719"/>
        <end position="741"/>
    </location>
</feature>
<dbReference type="SFLD" id="SFLDF00027">
    <property type="entry name" value="p-type_atpase"/>
    <property type="match status" value="1"/>
</dbReference>
<keyword evidence="6 11" id="KW-0547">Nucleotide-binding</keyword>
<evidence type="ECO:0000259" key="12">
    <source>
        <dbReference type="Pfam" id="PF00122"/>
    </source>
</evidence>
<evidence type="ECO:0000313" key="14">
    <source>
        <dbReference type="EMBL" id="TDU81205.1"/>
    </source>
</evidence>
<evidence type="ECO:0000256" key="7">
    <source>
        <dbReference type="ARBA" id="ARBA00022840"/>
    </source>
</evidence>
<keyword evidence="10 11" id="KW-0472">Membrane</keyword>
<evidence type="ECO:0000256" key="4">
    <source>
        <dbReference type="ARBA" id="ARBA00022692"/>
    </source>
</evidence>
<dbReference type="InterPro" id="IPR023214">
    <property type="entry name" value="HAD_sf"/>
</dbReference>
<keyword evidence="5 11" id="KW-0479">Metal-binding</keyword>
<dbReference type="NCBIfam" id="TIGR01525">
    <property type="entry name" value="ATPase-IB_hvy"/>
    <property type="match status" value="1"/>
</dbReference>
<comment type="similarity">
    <text evidence="2 11">Belongs to the cation transport ATPase (P-type) (TC 3.A.3) family. Type IB subfamily.</text>
</comment>
<evidence type="ECO:0000256" key="11">
    <source>
        <dbReference type="RuleBase" id="RU362081"/>
    </source>
</evidence>
<dbReference type="SFLD" id="SFLDG00002">
    <property type="entry name" value="C1.7:_P-type_atpase_like"/>
    <property type="match status" value="1"/>
</dbReference>
<dbReference type="PANTHER" id="PTHR43520">
    <property type="entry name" value="ATP7, ISOFORM B"/>
    <property type="match status" value="1"/>
</dbReference>
<organism evidence="14 15">
    <name type="scientific">Prosthecobacter fusiformis</name>
    <dbReference type="NCBI Taxonomy" id="48464"/>
    <lineage>
        <taxon>Bacteria</taxon>
        <taxon>Pseudomonadati</taxon>
        <taxon>Verrucomicrobiota</taxon>
        <taxon>Verrucomicrobiia</taxon>
        <taxon>Verrucomicrobiales</taxon>
        <taxon>Verrucomicrobiaceae</taxon>
        <taxon>Prosthecobacter</taxon>
    </lineage>
</organism>
<dbReference type="InterPro" id="IPR023299">
    <property type="entry name" value="ATPase_P-typ_cyto_dom_N"/>
</dbReference>
<dbReference type="Pfam" id="PF00122">
    <property type="entry name" value="E1-E2_ATPase"/>
    <property type="match status" value="1"/>
</dbReference>
<dbReference type="InterPro" id="IPR027256">
    <property type="entry name" value="P-typ_ATPase_IB"/>
</dbReference>
<dbReference type="GO" id="GO:0016887">
    <property type="term" value="F:ATP hydrolysis activity"/>
    <property type="evidence" value="ECO:0007669"/>
    <property type="project" value="InterPro"/>
</dbReference>
<reference evidence="14 15" key="1">
    <citation type="submission" date="2019-03" db="EMBL/GenBank/DDBJ databases">
        <title>Genomic Encyclopedia of Archaeal and Bacterial Type Strains, Phase II (KMG-II): from individual species to whole genera.</title>
        <authorList>
            <person name="Goeker M."/>
        </authorList>
    </citation>
    <scope>NUCLEOTIDE SEQUENCE [LARGE SCALE GENOMIC DNA]</scope>
    <source>
        <strain evidence="14 15">ATCC 25309</strain>
    </source>
</reference>
<dbReference type="Proteomes" id="UP000295662">
    <property type="component" value="Unassembled WGS sequence"/>
</dbReference>
<dbReference type="NCBIfam" id="TIGR01494">
    <property type="entry name" value="ATPase_P-type"/>
    <property type="match status" value="1"/>
</dbReference>
<dbReference type="CDD" id="cd02094">
    <property type="entry name" value="P-type_ATPase_Cu-like"/>
    <property type="match status" value="1"/>
</dbReference>
<keyword evidence="15" id="KW-1185">Reference proteome</keyword>
<feature type="domain" description="Heavy metal binding" evidence="13">
    <location>
        <begin position="5"/>
        <end position="30"/>
    </location>
</feature>
<feature type="transmembrane region" description="Helical" evidence="11">
    <location>
        <begin position="375"/>
        <end position="398"/>
    </location>
</feature>
<feature type="transmembrane region" description="Helical" evidence="11">
    <location>
        <begin position="694"/>
        <end position="713"/>
    </location>
</feature>
<feature type="transmembrane region" description="Helical" evidence="11">
    <location>
        <begin position="92"/>
        <end position="113"/>
    </location>
</feature>
<dbReference type="InterPro" id="IPR059000">
    <property type="entry name" value="ATPase_P-type_domA"/>
</dbReference>
<dbReference type="GO" id="GO:0005524">
    <property type="term" value="F:ATP binding"/>
    <property type="evidence" value="ECO:0007669"/>
    <property type="project" value="UniProtKB-UniRule"/>
</dbReference>
<accession>A0A4R7SRA3</accession>
<dbReference type="InterPro" id="IPR036412">
    <property type="entry name" value="HAD-like_sf"/>
</dbReference>
<evidence type="ECO:0000256" key="3">
    <source>
        <dbReference type="ARBA" id="ARBA00022475"/>
    </source>
</evidence>
<dbReference type="PROSITE" id="PS00154">
    <property type="entry name" value="ATPASE_E1_E2"/>
    <property type="match status" value="1"/>
</dbReference>
<dbReference type="GO" id="GO:0043682">
    <property type="term" value="F:P-type divalent copper transporter activity"/>
    <property type="evidence" value="ECO:0007669"/>
    <property type="project" value="TreeGrafter"/>
</dbReference>
<comment type="subcellular location">
    <subcellularLocation>
        <location evidence="1">Cell membrane</location>
        <topology evidence="1">Multi-pass membrane protein</topology>
    </subcellularLocation>
</comment>
<dbReference type="GO" id="GO:0055070">
    <property type="term" value="P:copper ion homeostasis"/>
    <property type="evidence" value="ECO:0007669"/>
    <property type="project" value="TreeGrafter"/>
</dbReference>
<keyword evidence="3 11" id="KW-1003">Cell membrane</keyword>
<dbReference type="AlphaFoldDB" id="A0A4R7SRA3"/>
<dbReference type="InterPro" id="IPR008250">
    <property type="entry name" value="ATPase_P-typ_transduc_dom_A_sf"/>
</dbReference>
<dbReference type="Gene3D" id="2.70.150.10">
    <property type="entry name" value="Calcium-transporting ATPase, cytoplasmic transduction domain A"/>
    <property type="match status" value="1"/>
</dbReference>
<feature type="transmembrane region" description="Helical" evidence="11">
    <location>
        <begin position="194"/>
        <end position="213"/>
    </location>
</feature>
<dbReference type="GO" id="GO:0060003">
    <property type="term" value="P:copper ion export"/>
    <property type="evidence" value="ECO:0007669"/>
    <property type="project" value="UniProtKB-ARBA"/>
</dbReference>
<evidence type="ECO:0000256" key="8">
    <source>
        <dbReference type="ARBA" id="ARBA00022967"/>
    </source>
</evidence>
<dbReference type="InterPro" id="IPR023298">
    <property type="entry name" value="ATPase_P-typ_TM_dom_sf"/>
</dbReference>
<feature type="transmembrane region" description="Helical" evidence="11">
    <location>
        <begin position="347"/>
        <end position="369"/>
    </location>
</feature>
<dbReference type="PANTHER" id="PTHR43520:SF8">
    <property type="entry name" value="P-TYPE CU(+) TRANSPORTER"/>
    <property type="match status" value="1"/>
</dbReference>
<evidence type="ECO:0000256" key="10">
    <source>
        <dbReference type="ARBA" id="ARBA00023136"/>
    </source>
</evidence>
<dbReference type="Gene3D" id="3.40.50.1000">
    <property type="entry name" value="HAD superfamily/HAD-like"/>
    <property type="match status" value="1"/>
</dbReference>
<feature type="transmembrane region" description="Helical" evidence="11">
    <location>
        <begin position="155"/>
        <end position="182"/>
    </location>
</feature>
<dbReference type="Gene3D" id="3.40.1110.10">
    <property type="entry name" value="Calcium-transporting ATPase, cytoplasmic domain N"/>
    <property type="match status" value="1"/>
</dbReference>